<proteinExistence type="predicted"/>
<evidence type="ECO:0000256" key="3">
    <source>
        <dbReference type="ARBA" id="ARBA00022692"/>
    </source>
</evidence>
<dbReference type="Proteomes" id="UP000020825">
    <property type="component" value="Unassembled WGS sequence"/>
</dbReference>
<organism evidence="8 9">
    <name type="scientific">Mycobacterium intracellulare 1956</name>
    <dbReference type="NCBI Taxonomy" id="1299331"/>
    <lineage>
        <taxon>Bacteria</taxon>
        <taxon>Bacillati</taxon>
        <taxon>Actinomycetota</taxon>
        <taxon>Actinomycetes</taxon>
        <taxon>Mycobacteriales</taxon>
        <taxon>Mycobacteriaceae</taxon>
        <taxon>Mycobacterium</taxon>
        <taxon>Mycobacterium avium complex (MAC)</taxon>
    </lineage>
</organism>
<feature type="transmembrane region" description="Helical" evidence="7">
    <location>
        <begin position="469"/>
        <end position="490"/>
    </location>
</feature>
<feature type="transmembrane region" description="Helical" evidence="7">
    <location>
        <begin position="177"/>
        <end position="195"/>
    </location>
</feature>
<sequence length="563" mass="59800">MKGSEFSRAKRRHRPPTAAHRAEPPPATRTAVLDSAHLGDIEGAFGRISVGETENARTWKTRLLTLLAIVGPGIIVMVGDNDAGGVATYTQAGQNYGYSLLWVLLLLIPVLIVNQEMVVRLGAVTGVGHARLINERFGRGWGWFSVGDLFLLNFLTIVTEFIGISLAAGYIGVSKYVVVPISAVALIAIMATGSFRRWERAMFVFIAVTLLQIPMLLMARPQWAHAAKSFVVPTISGGVTSDAVLLIIAIVGTTVAPWQLFFQQSNVVDKRITPRFMGYERADTVLGALVVVIGAAALVMTGDWAARSTNTAGGFTDAGAIAGLLGRDSPAIGWLFAVVLMDASILGAAAVTLATSYAFGDVFGLKHSLHRGFADAKQFYLSYTAMVALAAAIVLIPGAPLGLITTAVQALAGLLLPSASVFLLLLCNDRQVLGPWVNRPWLNWVAGLIVGTLLLLSGILMATTLFPDLNVVAVAGYLALALVVLAAAAAPTLRWMGRRQPASPAAPTKLSAMDRNTWRMPPLTLLEPITWSPGTRLGMIALRGYLVIGVVLLIVKAVQLGGR</sequence>
<feature type="transmembrane region" description="Helical" evidence="7">
    <location>
        <begin position="140"/>
        <end position="171"/>
    </location>
</feature>
<name>X8CSU8_MYCIT</name>
<dbReference type="InterPro" id="IPR001046">
    <property type="entry name" value="NRAMP_fam"/>
</dbReference>
<comment type="caution">
    <text evidence="8">The sequence shown here is derived from an EMBL/GenBank/DDBJ whole genome shotgun (WGS) entry which is preliminary data.</text>
</comment>
<evidence type="ECO:0000256" key="5">
    <source>
        <dbReference type="ARBA" id="ARBA00023136"/>
    </source>
</evidence>
<feature type="transmembrane region" description="Helical" evidence="7">
    <location>
        <begin position="380"/>
        <end position="404"/>
    </location>
</feature>
<dbReference type="PANTHER" id="PTHR11706">
    <property type="entry name" value="SOLUTE CARRIER PROTEIN FAMILY 11 MEMBER"/>
    <property type="match status" value="1"/>
</dbReference>
<feature type="transmembrane region" description="Helical" evidence="7">
    <location>
        <begin position="243"/>
        <end position="262"/>
    </location>
</feature>
<dbReference type="EMBL" id="JAOG01000001">
    <property type="protein sequence ID" value="EUA59134.1"/>
    <property type="molecule type" value="Genomic_DNA"/>
</dbReference>
<accession>X8CSU8</accession>
<dbReference type="PATRIC" id="fig|1299331.3.peg.2214"/>
<feature type="transmembrane region" description="Helical" evidence="7">
    <location>
        <begin position="282"/>
        <end position="300"/>
    </location>
</feature>
<dbReference type="GO" id="GO:0015086">
    <property type="term" value="F:cadmium ion transmembrane transporter activity"/>
    <property type="evidence" value="ECO:0007669"/>
    <property type="project" value="TreeGrafter"/>
</dbReference>
<evidence type="ECO:0000256" key="7">
    <source>
        <dbReference type="SAM" id="Phobius"/>
    </source>
</evidence>
<evidence type="ECO:0000256" key="6">
    <source>
        <dbReference type="SAM" id="MobiDB-lite"/>
    </source>
</evidence>
<feature type="transmembrane region" description="Helical" evidence="7">
    <location>
        <begin position="410"/>
        <end position="429"/>
    </location>
</feature>
<keyword evidence="3 7" id="KW-0812">Transmembrane</keyword>
<feature type="region of interest" description="Disordered" evidence="6">
    <location>
        <begin position="1"/>
        <end position="26"/>
    </location>
</feature>
<keyword evidence="5 7" id="KW-0472">Membrane</keyword>
<keyword evidence="2" id="KW-0813">Transport</keyword>
<dbReference type="GO" id="GO:0034755">
    <property type="term" value="P:iron ion transmembrane transport"/>
    <property type="evidence" value="ECO:0007669"/>
    <property type="project" value="TreeGrafter"/>
</dbReference>
<evidence type="ECO:0000256" key="1">
    <source>
        <dbReference type="ARBA" id="ARBA00004141"/>
    </source>
</evidence>
<feature type="transmembrane region" description="Helical" evidence="7">
    <location>
        <begin position="99"/>
        <end position="119"/>
    </location>
</feature>
<keyword evidence="4 7" id="KW-1133">Transmembrane helix</keyword>
<reference evidence="8 9" key="1">
    <citation type="submission" date="2013-12" db="EMBL/GenBank/DDBJ databases">
        <authorList>
            <person name="Zelazny A."/>
            <person name="Olivier K."/>
            <person name="Holland S."/>
            <person name="Lenaerts A."/>
            <person name="Ordway D."/>
            <person name="DeGroote M.A."/>
            <person name="Parker T."/>
            <person name="Sizemore C."/>
            <person name="Tallon L.J."/>
            <person name="Sadzewicz L.K."/>
            <person name="Sengamalay N."/>
            <person name="Fraser C.M."/>
            <person name="Hine E."/>
            <person name="Shefchek K.A."/>
            <person name="Das S.P."/>
            <person name="Tettelin H."/>
        </authorList>
    </citation>
    <scope>NUCLEOTIDE SEQUENCE [LARGE SCALE GENOMIC DNA]</scope>
    <source>
        <strain evidence="8 9">1956</strain>
    </source>
</reference>
<gene>
    <name evidence="8" type="ORF">I550_2280</name>
</gene>
<dbReference type="GO" id="GO:0005384">
    <property type="term" value="F:manganese ion transmembrane transporter activity"/>
    <property type="evidence" value="ECO:0007669"/>
    <property type="project" value="TreeGrafter"/>
</dbReference>
<dbReference type="GO" id="GO:0005886">
    <property type="term" value="C:plasma membrane"/>
    <property type="evidence" value="ECO:0007669"/>
    <property type="project" value="TreeGrafter"/>
</dbReference>
<evidence type="ECO:0000313" key="9">
    <source>
        <dbReference type="Proteomes" id="UP000020825"/>
    </source>
</evidence>
<protein>
    <submittedName>
        <fullName evidence="8">Natural resistance-associated macrophage family protein</fullName>
    </submittedName>
</protein>
<comment type="subcellular location">
    <subcellularLocation>
        <location evidence="1">Membrane</location>
        <topology evidence="1">Multi-pass membrane protein</topology>
    </subcellularLocation>
</comment>
<feature type="transmembrane region" description="Helical" evidence="7">
    <location>
        <begin position="63"/>
        <end position="79"/>
    </location>
</feature>
<dbReference type="AlphaFoldDB" id="X8CSU8"/>
<evidence type="ECO:0000256" key="4">
    <source>
        <dbReference type="ARBA" id="ARBA00022989"/>
    </source>
</evidence>
<evidence type="ECO:0000313" key="8">
    <source>
        <dbReference type="EMBL" id="EUA59134.1"/>
    </source>
</evidence>
<dbReference type="Pfam" id="PF01566">
    <property type="entry name" value="Nramp"/>
    <property type="match status" value="1"/>
</dbReference>
<feature type="transmembrane region" description="Helical" evidence="7">
    <location>
        <begin position="540"/>
        <end position="558"/>
    </location>
</feature>
<evidence type="ECO:0000256" key="2">
    <source>
        <dbReference type="ARBA" id="ARBA00022448"/>
    </source>
</evidence>
<feature type="transmembrane region" description="Helical" evidence="7">
    <location>
        <begin position="441"/>
        <end position="463"/>
    </location>
</feature>
<feature type="transmembrane region" description="Helical" evidence="7">
    <location>
        <begin position="202"/>
        <end position="223"/>
    </location>
</feature>
<feature type="transmembrane region" description="Helical" evidence="7">
    <location>
        <begin position="334"/>
        <end position="359"/>
    </location>
</feature>
<dbReference type="PANTHER" id="PTHR11706:SF33">
    <property type="entry name" value="NATURAL RESISTANCE-ASSOCIATED MACROPHAGE PROTEIN 2"/>
    <property type="match status" value="1"/>
</dbReference>